<dbReference type="InterPro" id="IPR011009">
    <property type="entry name" value="Kinase-like_dom_sf"/>
</dbReference>
<proteinExistence type="predicted"/>
<sequence>MVLYSFGDQPISVTLPDATQKERDFIETSFFTARPGRQLPTPAQVKALSKDVGTRAQPTPIKYDDLGLIVKFGPHVTTTEALNLWMIKQVFGDDIPVPELFGWRVDDEGYVFIYMELVRGQTLEECWDHLSLTDKTAIKDQLSQILGNLRKLAQDPSDRFIGSITRGHLLDYVFIDQPKTGPFPDVKTFNDWFALLHQLRFAHKYNDPNRCLLPDTVEIKLTHGDLNRRNIIVVSTSPVRIAIIDWQQSGWYPDYWEYCKAAYTCWYEDEWRKDYIDQFLQPQTDVYFVFSEYTMAMGAV</sequence>
<dbReference type="Pfam" id="PF01636">
    <property type="entry name" value="APH"/>
    <property type="match status" value="1"/>
</dbReference>
<evidence type="ECO:0000313" key="3">
    <source>
        <dbReference type="Proteomes" id="UP000452235"/>
    </source>
</evidence>
<dbReference type="GO" id="GO:0016740">
    <property type="term" value="F:transferase activity"/>
    <property type="evidence" value="ECO:0007669"/>
    <property type="project" value="UniProtKB-KW"/>
</dbReference>
<accession>A0A5M3ZDB7</accession>
<dbReference type="OrthoDB" id="2906425at2759"/>
<name>A0A5M3ZDB7_ASPTE</name>
<evidence type="ECO:0000313" key="2">
    <source>
        <dbReference type="EMBL" id="GFF21603.1"/>
    </source>
</evidence>
<dbReference type="VEuPathDB" id="FungiDB:ATEG_04740"/>
<dbReference type="Gene3D" id="3.90.1200.10">
    <property type="match status" value="1"/>
</dbReference>
<dbReference type="Proteomes" id="UP000452235">
    <property type="component" value="Unassembled WGS sequence"/>
</dbReference>
<reference evidence="2 3" key="1">
    <citation type="submission" date="2020-01" db="EMBL/GenBank/DDBJ databases">
        <title>Aspergillus terreus IFO 6365 whole genome shotgun sequence.</title>
        <authorList>
            <person name="Kanamasa S."/>
            <person name="Takahashi H."/>
        </authorList>
    </citation>
    <scope>NUCLEOTIDE SEQUENCE [LARGE SCALE GENOMIC DNA]</scope>
    <source>
        <strain evidence="2 3">IFO 6365</strain>
    </source>
</reference>
<dbReference type="SUPFAM" id="SSF56112">
    <property type="entry name" value="Protein kinase-like (PK-like)"/>
    <property type="match status" value="1"/>
</dbReference>
<dbReference type="InterPro" id="IPR051678">
    <property type="entry name" value="AGP_Transferase"/>
</dbReference>
<organism evidence="2 3">
    <name type="scientific">Aspergillus terreus</name>
    <dbReference type="NCBI Taxonomy" id="33178"/>
    <lineage>
        <taxon>Eukaryota</taxon>
        <taxon>Fungi</taxon>
        <taxon>Dikarya</taxon>
        <taxon>Ascomycota</taxon>
        <taxon>Pezizomycotina</taxon>
        <taxon>Eurotiomycetes</taxon>
        <taxon>Eurotiomycetidae</taxon>
        <taxon>Eurotiales</taxon>
        <taxon>Aspergillaceae</taxon>
        <taxon>Aspergillus</taxon>
        <taxon>Aspergillus subgen. Circumdati</taxon>
    </lineage>
</organism>
<keyword evidence="2" id="KW-0808">Transferase</keyword>
<gene>
    <name evidence="2" type="ORF">ATEIFO6365_0015017500</name>
</gene>
<comment type="caution">
    <text evidence="2">The sequence shown here is derived from an EMBL/GenBank/DDBJ whole genome shotgun (WGS) entry which is preliminary data.</text>
</comment>
<keyword evidence="3" id="KW-1185">Reference proteome</keyword>
<protein>
    <submittedName>
        <fullName evidence="2">Phosphotransferase enzyme family protein</fullName>
    </submittedName>
</protein>
<dbReference type="PANTHER" id="PTHR21310">
    <property type="entry name" value="AMINOGLYCOSIDE PHOSPHOTRANSFERASE-RELATED-RELATED"/>
    <property type="match status" value="1"/>
</dbReference>
<evidence type="ECO:0000259" key="1">
    <source>
        <dbReference type="Pfam" id="PF01636"/>
    </source>
</evidence>
<dbReference type="PANTHER" id="PTHR21310:SF54">
    <property type="entry name" value="AMINOGLYCOSIDE PHOSPHOTRANSFERASE DOMAIN-CONTAINING PROTEIN"/>
    <property type="match status" value="1"/>
</dbReference>
<dbReference type="AlphaFoldDB" id="A0A5M3ZDB7"/>
<dbReference type="EMBL" id="BLJY01000015">
    <property type="protein sequence ID" value="GFF21603.1"/>
    <property type="molecule type" value="Genomic_DNA"/>
</dbReference>
<dbReference type="InterPro" id="IPR002575">
    <property type="entry name" value="Aminoglycoside_PTrfase"/>
</dbReference>
<feature type="domain" description="Aminoglycoside phosphotransferase" evidence="1">
    <location>
        <begin position="94"/>
        <end position="280"/>
    </location>
</feature>